<dbReference type="RefSeq" id="WP_184865310.1">
    <property type="nucleotide sequence ID" value="NZ_BAAAWY010000030.1"/>
</dbReference>
<evidence type="ECO:0000259" key="2">
    <source>
        <dbReference type="Pfam" id="PF13577"/>
    </source>
</evidence>
<keyword evidence="1" id="KW-0732">Signal</keyword>
<feature type="domain" description="SnoaL-like" evidence="2">
    <location>
        <begin position="41"/>
        <end position="166"/>
    </location>
</feature>
<dbReference type="Gene3D" id="3.10.450.50">
    <property type="match status" value="1"/>
</dbReference>
<reference evidence="3 4" key="1">
    <citation type="submission" date="2020-08" db="EMBL/GenBank/DDBJ databases">
        <title>Sequencing the genomes of 1000 actinobacteria strains.</title>
        <authorList>
            <person name="Klenk H.-P."/>
        </authorList>
    </citation>
    <scope>NUCLEOTIDE SEQUENCE [LARGE SCALE GENOMIC DNA]</scope>
    <source>
        <strain evidence="3 4">DSM 43851</strain>
    </source>
</reference>
<accession>A0A7W9KJK0</accession>
<feature type="signal peptide" evidence="1">
    <location>
        <begin position="1"/>
        <end position="34"/>
    </location>
</feature>
<dbReference type="InterPro" id="IPR032710">
    <property type="entry name" value="NTF2-like_dom_sf"/>
</dbReference>
<comment type="caution">
    <text evidence="3">The sequence shown here is derived from an EMBL/GenBank/DDBJ whole genome shotgun (WGS) entry which is preliminary data.</text>
</comment>
<organism evidence="3 4">
    <name type="scientific">Kutzneria kofuensis</name>
    <dbReference type="NCBI Taxonomy" id="103725"/>
    <lineage>
        <taxon>Bacteria</taxon>
        <taxon>Bacillati</taxon>
        <taxon>Actinomycetota</taxon>
        <taxon>Actinomycetes</taxon>
        <taxon>Pseudonocardiales</taxon>
        <taxon>Pseudonocardiaceae</taxon>
        <taxon>Kutzneria</taxon>
    </lineage>
</organism>
<name>A0A7W9KJK0_9PSEU</name>
<feature type="chain" id="PRO_5031551431" description="SnoaL-like domain-containing protein" evidence="1">
    <location>
        <begin position="35"/>
        <end position="177"/>
    </location>
</feature>
<sequence length="177" mass="18590">MKHAGRVGPAVGLSATVLAAALLATGCGAPASNAADTPKGDDRGDITQLIYKFYDNMEKNQYDKEKDVLADGVTVKNPGGGVTTGADKVIANASAAAKNEDRTQHVVTNVIVDVNGDKATAQADVDQLFGSSKTPQGKLAPEPTMRLSSKMHFEATRTANGWRVSHIEGDLLWAVQK</sequence>
<dbReference type="Proteomes" id="UP000585638">
    <property type="component" value="Unassembled WGS sequence"/>
</dbReference>
<evidence type="ECO:0000313" key="4">
    <source>
        <dbReference type="Proteomes" id="UP000585638"/>
    </source>
</evidence>
<dbReference type="AlphaFoldDB" id="A0A7W9KJK0"/>
<gene>
    <name evidence="3" type="ORF">BJ998_004973</name>
</gene>
<dbReference type="Pfam" id="PF13577">
    <property type="entry name" value="SnoaL_4"/>
    <property type="match status" value="1"/>
</dbReference>
<proteinExistence type="predicted"/>
<dbReference type="SUPFAM" id="SSF54427">
    <property type="entry name" value="NTF2-like"/>
    <property type="match status" value="1"/>
</dbReference>
<dbReference type="EMBL" id="JACHIR010000001">
    <property type="protein sequence ID" value="MBB5893777.1"/>
    <property type="molecule type" value="Genomic_DNA"/>
</dbReference>
<protein>
    <recommendedName>
        <fullName evidence="2">SnoaL-like domain-containing protein</fullName>
    </recommendedName>
</protein>
<keyword evidence="4" id="KW-1185">Reference proteome</keyword>
<dbReference type="PROSITE" id="PS51257">
    <property type="entry name" value="PROKAR_LIPOPROTEIN"/>
    <property type="match status" value="1"/>
</dbReference>
<dbReference type="InterPro" id="IPR037401">
    <property type="entry name" value="SnoaL-like"/>
</dbReference>
<evidence type="ECO:0000313" key="3">
    <source>
        <dbReference type="EMBL" id="MBB5893777.1"/>
    </source>
</evidence>
<evidence type="ECO:0000256" key="1">
    <source>
        <dbReference type="SAM" id="SignalP"/>
    </source>
</evidence>